<name>A0AAD8YEI6_9STRA</name>
<evidence type="ECO:0000256" key="2">
    <source>
        <dbReference type="ARBA" id="ARBA00022527"/>
    </source>
</evidence>
<feature type="compositionally biased region" description="Polar residues" evidence="9">
    <location>
        <begin position="48"/>
        <end position="58"/>
    </location>
</feature>
<feature type="region of interest" description="Disordered" evidence="9">
    <location>
        <begin position="1"/>
        <end position="169"/>
    </location>
</feature>
<dbReference type="SUPFAM" id="SSF47473">
    <property type="entry name" value="EF-hand"/>
    <property type="match status" value="1"/>
</dbReference>
<evidence type="ECO:0000256" key="3">
    <source>
        <dbReference type="ARBA" id="ARBA00022679"/>
    </source>
</evidence>
<evidence type="ECO:0000256" key="7">
    <source>
        <dbReference type="ARBA" id="ARBA00024334"/>
    </source>
</evidence>
<dbReference type="GO" id="GO:0005524">
    <property type="term" value="F:ATP binding"/>
    <property type="evidence" value="ECO:0007669"/>
    <property type="project" value="UniProtKB-UniRule"/>
</dbReference>
<evidence type="ECO:0000256" key="4">
    <source>
        <dbReference type="ARBA" id="ARBA00022741"/>
    </source>
</evidence>
<comment type="similarity">
    <text evidence="7">Belongs to the protein kinase superfamily. Ser/Thr protein kinase family. CDPK subfamily.</text>
</comment>
<dbReference type="SMART" id="SM00220">
    <property type="entry name" value="S_TKc"/>
    <property type="match status" value="1"/>
</dbReference>
<evidence type="ECO:0000313" key="13">
    <source>
        <dbReference type="Proteomes" id="UP001224775"/>
    </source>
</evidence>
<dbReference type="Proteomes" id="UP001224775">
    <property type="component" value="Unassembled WGS sequence"/>
</dbReference>
<keyword evidence="4 8" id="KW-0547">Nucleotide-binding</keyword>
<feature type="binding site" evidence="8">
    <location>
        <position position="233"/>
    </location>
    <ligand>
        <name>ATP</name>
        <dbReference type="ChEBI" id="CHEBI:30616"/>
    </ligand>
</feature>
<keyword evidence="13" id="KW-1185">Reference proteome</keyword>
<dbReference type="PROSITE" id="PS50011">
    <property type="entry name" value="PROTEIN_KINASE_DOM"/>
    <property type="match status" value="1"/>
</dbReference>
<dbReference type="Gene3D" id="1.10.238.10">
    <property type="entry name" value="EF-hand"/>
    <property type="match status" value="2"/>
</dbReference>
<dbReference type="InterPro" id="IPR050205">
    <property type="entry name" value="CDPK_Ser/Thr_kinases"/>
</dbReference>
<keyword evidence="3 12" id="KW-0808">Transferase</keyword>
<keyword evidence="5 12" id="KW-0418">Kinase</keyword>
<dbReference type="PROSITE" id="PS00107">
    <property type="entry name" value="PROTEIN_KINASE_ATP"/>
    <property type="match status" value="1"/>
</dbReference>
<dbReference type="GO" id="GO:0005509">
    <property type="term" value="F:calcium ion binding"/>
    <property type="evidence" value="ECO:0007669"/>
    <property type="project" value="InterPro"/>
</dbReference>
<feature type="compositionally biased region" description="Low complexity" evidence="9">
    <location>
        <begin position="1"/>
        <end position="20"/>
    </location>
</feature>
<dbReference type="FunFam" id="1.10.238.10:FF:000788">
    <property type="entry name" value="Predicted protein"/>
    <property type="match status" value="1"/>
</dbReference>
<evidence type="ECO:0000256" key="5">
    <source>
        <dbReference type="ARBA" id="ARBA00022777"/>
    </source>
</evidence>
<accession>A0AAD8YEI6</accession>
<dbReference type="InterPro" id="IPR002048">
    <property type="entry name" value="EF_hand_dom"/>
</dbReference>
<protein>
    <submittedName>
        <fullName evidence="12">Calcium-dependent protein kinase</fullName>
        <ecNumber evidence="12">2.7.11.1</ecNumber>
    </submittedName>
</protein>
<evidence type="ECO:0000313" key="12">
    <source>
        <dbReference type="EMBL" id="KAK1744109.1"/>
    </source>
</evidence>
<dbReference type="Pfam" id="PF00069">
    <property type="entry name" value="Pkinase"/>
    <property type="match status" value="1"/>
</dbReference>
<feature type="compositionally biased region" description="Polar residues" evidence="9">
    <location>
        <begin position="69"/>
        <end position="94"/>
    </location>
</feature>
<feature type="compositionally biased region" description="Polar residues" evidence="9">
    <location>
        <begin position="140"/>
        <end position="153"/>
    </location>
</feature>
<dbReference type="FunFam" id="1.10.510.10:FF:000571">
    <property type="entry name" value="Maternal embryonic leucine zipper kinase"/>
    <property type="match status" value="1"/>
</dbReference>
<dbReference type="PANTHER" id="PTHR24349">
    <property type="entry name" value="SERINE/THREONINE-PROTEIN KINASE"/>
    <property type="match status" value="1"/>
</dbReference>
<feature type="domain" description="EF-hand" evidence="11">
    <location>
        <begin position="592"/>
        <end position="627"/>
    </location>
</feature>
<comment type="caution">
    <text evidence="12">The sequence shown here is derived from an EMBL/GenBank/DDBJ whole genome shotgun (WGS) entry which is preliminary data.</text>
</comment>
<dbReference type="SUPFAM" id="SSF56112">
    <property type="entry name" value="Protein kinase-like (PK-like)"/>
    <property type="match status" value="1"/>
</dbReference>
<dbReference type="EC" id="2.7.11.1" evidence="12"/>
<evidence type="ECO:0000256" key="1">
    <source>
        <dbReference type="ARBA" id="ARBA00001946"/>
    </source>
</evidence>
<dbReference type="EMBL" id="JATAAI010000008">
    <property type="protein sequence ID" value="KAK1744109.1"/>
    <property type="molecule type" value="Genomic_DNA"/>
</dbReference>
<dbReference type="InterPro" id="IPR011009">
    <property type="entry name" value="Kinase-like_dom_sf"/>
</dbReference>
<keyword evidence="2" id="KW-0723">Serine/threonine-protein kinase</keyword>
<gene>
    <name evidence="12" type="ORF">QTG54_005706</name>
</gene>
<organism evidence="12 13">
    <name type="scientific">Skeletonema marinoi</name>
    <dbReference type="NCBI Taxonomy" id="267567"/>
    <lineage>
        <taxon>Eukaryota</taxon>
        <taxon>Sar</taxon>
        <taxon>Stramenopiles</taxon>
        <taxon>Ochrophyta</taxon>
        <taxon>Bacillariophyta</taxon>
        <taxon>Coscinodiscophyceae</taxon>
        <taxon>Thalassiosirophycidae</taxon>
        <taxon>Thalassiosirales</taxon>
        <taxon>Skeletonemataceae</taxon>
        <taxon>Skeletonema</taxon>
        <taxon>Skeletonema marinoi-dohrnii complex</taxon>
    </lineage>
</organism>
<evidence type="ECO:0000256" key="6">
    <source>
        <dbReference type="ARBA" id="ARBA00022840"/>
    </source>
</evidence>
<evidence type="ECO:0000259" key="11">
    <source>
        <dbReference type="PROSITE" id="PS50222"/>
    </source>
</evidence>
<dbReference type="PROSITE" id="PS50222">
    <property type="entry name" value="EF_HAND_2"/>
    <property type="match status" value="2"/>
</dbReference>
<dbReference type="GO" id="GO:0004674">
    <property type="term" value="F:protein serine/threonine kinase activity"/>
    <property type="evidence" value="ECO:0007669"/>
    <property type="project" value="UniProtKB-KW"/>
</dbReference>
<sequence length="729" mass="81269">MGSCQSSPAAAVATSPPQSSKAGASKKEHIAEKKQNGVGNGVVISPVGTESTAASADSPTIHKQKIKETATSETTDQQQQLRDSQHNRIPSQDVSIGSSFNSSNSDDGGSSQSSSNNNNNNKATNGNHHHHQLHCMKSPAASNTKSLNNGDLSTSHRRRKSRQLDHSDSRVGLHEIISGDLKNPNLVRIEVPLGKPIEEVYEGVHDGPVLGSGISGIVRLVKHKKTGVQYAVKCLDLALIDSEEGLKQLKEEIYIMCQLDHPNIVRLEEVYESHSEIYLVQEICKGGELFDRLDEQPDYHYTEAQCAKLVKQMLSSVRYIHNKGIIHRDLKLENFLFSDLDAKSELKMIDFGLSKHFQFGEVHHEAVGTPYTVAPEVIRGSYDERCDVWAVGVITYLLLSGEPPFGGCGGPETLMEVRDNILTGEFAFEPEDIWETVSGEAKEFIKSLLVLDPMDRPTAQQCSNLKWLKMWKNRENNGTELRLNPAVVKALVGFKEYSDMRKLLCEVLSFTLLPEQIEGLRKEFELYDVEGTGEISLNTMKKVLIGNASTGSLGGLSEEEVEDIFNALRVRKGEATIHWHDFIAAGLSQCQVDERNLRLAFDRLDQEHKGYITFDNVMDLLGDEAFDTEDDMLNCWAESMKDVDCKTALITYEDFVLLMKGQNRDKSSLRKSLTVEPLDMQAMQDLLSPVPEIEFEMEEEANEFAYVNPHWVKAIHSTETASNAHRPLN</sequence>
<dbReference type="Gene3D" id="1.10.510.10">
    <property type="entry name" value="Transferase(Phosphotransferase) domain 1"/>
    <property type="match status" value="1"/>
</dbReference>
<dbReference type="CDD" id="cd05117">
    <property type="entry name" value="STKc_CAMK"/>
    <property type="match status" value="1"/>
</dbReference>
<dbReference type="Gene3D" id="3.30.200.20">
    <property type="entry name" value="Phosphorylase Kinase, domain 1"/>
    <property type="match status" value="1"/>
</dbReference>
<evidence type="ECO:0000256" key="9">
    <source>
        <dbReference type="SAM" id="MobiDB-lite"/>
    </source>
</evidence>
<feature type="compositionally biased region" description="Basic and acidic residues" evidence="9">
    <location>
        <begin position="25"/>
        <end position="35"/>
    </location>
</feature>
<dbReference type="InterPro" id="IPR017441">
    <property type="entry name" value="Protein_kinase_ATP_BS"/>
</dbReference>
<keyword evidence="6 8" id="KW-0067">ATP-binding</keyword>
<feature type="compositionally biased region" description="Low complexity" evidence="9">
    <location>
        <begin position="95"/>
        <end position="126"/>
    </location>
</feature>
<feature type="domain" description="Protein kinase" evidence="10">
    <location>
        <begin position="204"/>
        <end position="468"/>
    </location>
</feature>
<dbReference type="PROSITE" id="PS00108">
    <property type="entry name" value="PROTEIN_KINASE_ST"/>
    <property type="match status" value="1"/>
</dbReference>
<reference evidence="12" key="1">
    <citation type="submission" date="2023-06" db="EMBL/GenBank/DDBJ databases">
        <title>Survivors Of The Sea: Transcriptome response of Skeletonema marinoi to long-term dormancy.</title>
        <authorList>
            <person name="Pinder M.I.M."/>
            <person name="Kourtchenko O."/>
            <person name="Robertson E.K."/>
            <person name="Larsson T."/>
            <person name="Maumus F."/>
            <person name="Osuna-Cruz C.M."/>
            <person name="Vancaester E."/>
            <person name="Stenow R."/>
            <person name="Vandepoele K."/>
            <person name="Ploug H."/>
            <person name="Bruchert V."/>
            <person name="Godhe A."/>
            <person name="Topel M."/>
        </authorList>
    </citation>
    <scope>NUCLEOTIDE SEQUENCE</scope>
    <source>
        <strain evidence="12">R05AC</strain>
    </source>
</reference>
<dbReference type="InterPro" id="IPR000719">
    <property type="entry name" value="Prot_kinase_dom"/>
</dbReference>
<feature type="domain" description="EF-hand" evidence="11">
    <location>
        <begin position="515"/>
        <end position="550"/>
    </location>
</feature>
<comment type="cofactor">
    <cofactor evidence="1">
        <name>Mg(2+)</name>
        <dbReference type="ChEBI" id="CHEBI:18420"/>
    </cofactor>
</comment>
<dbReference type="AlphaFoldDB" id="A0AAD8YEI6"/>
<evidence type="ECO:0000256" key="8">
    <source>
        <dbReference type="PROSITE-ProRule" id="PRU10141"/>
    </source>
</evidence>
<proteinExistence type="inferred from homology"/>
<dbReference type="InterPro" id="IPR011992">
    <property type="entry name" value="EF-hand-dom_pair"/>
</dbReference>
<dbReference type="InterPro" id="IPR008271">
    <property type="entry name" value="Ser/Thr_kinase_AS"/>
</dbReference>
<evidence type="ECO:0000259" key="10">
    <source>
        <dbReference type="PROSITE" id="PS50011"/>
    </source>
</evidence>